<accession>A0AAU9NWL6</accession>
<protein>
    <submittedName>
        <fullName evidence="1">Uncharacterized protein</fullName>
    </submittedName>
</protein>
<dbReference type="AlphaFoldDB" id="A0AAU9NWL6"/>
<sequence>MTTEVFFPPPSLFLLQSSTNPSHLPHLRHFELLCLLLLKLRFEASISVNGFCPDFDSHEKTLQTRDFDLDSLKSSLPKAVSSVEWANSEEKRKVLTFVRRRRNPRCHLSTNGEGFAVISTSSGTARSTLNHWIAVIFASLYPDLKPPGLFSLSKLRGMGGPVGGGSTGRYSTGGGRIVGGPTVGRSAVGGPTCGAPAVVV</sequence>
<gene>
    <name evidence="1" type="ORF">LVIROSA_LOCUS28088</name>
</gene>
<proteinExistence type="predicted"/>
<name>A0AAU9NWL6_9ASTR</name>
<evidence type="ECO:0000313" key="1">
    <source>
        <dbReference type="EMBL" id="CAH1442074.1"/>
    </source>
</evidence>
<dbReference type="EMBL" id="CAKMRJ010005412">
    <property type="protein sequence ID" value="CAH1442074.1"/>
    <property type="molecule type" value="Genomic_DNA"/>
</dbReference>
<comment type="caution">
    <text evidence="1">The sequence shown here is derived from an EMBL/GenBank/DDBJ whole genome shotgun (WGS) entry which is preliminary data.</text>
</comment>
<dbReference type="Proteomes" id="UP001157418">
    <property type="component" value="Unassembled WGS sequence"/>
</dbReference>
<keyword evidence="2" id="KW-1185">Reference proteome</keyword>
<reference evidence="1 2" key="1">
    <citation type="submission" date="2022-01" db="EMBL/GenBank/DDBJ databases">
        <authorList>
            <person name="Xiong W."/>
            <person name="Schranz E."/>
        </authorList>
    </citation>
    <scope>NUCLEOTIDE SEQUENCE [LARGE SCALE GENOMIC DNA]</scope>
</reference>
<organism evidence="1 2">
    <name type="scientific">Lactuca virosa</name>
    <dbReference type="NCBI Taxonomy" id="75947"/>
    <lineage>
        <taxon>Eukaryota</taxon>
        <taxon>Viridiplantae</taxon>
        <taxon>Streptophyta</taxon>
        <taxon>Embryophyta</taxon>
        <taxon>Tracheophyta</taxon>
        <taxon>Spermatophyta</taxon>
        <taxon>Magnoliopsida</taxon>
        <taxon>eudicotyledons</taxon>
        <taxon>Gunneridae</taxon>
        <taxon>Pentapetalae</taxon>
        <taxon>asterids</taxon>
        <taxon>campanulids</taxon>
        <taxon>Asterales</taxon>
        <taxon>Asteraceae</taxon>
        <taxon>Cichorioideae</taxon>
        <taxon>Cichorieae</taxon>
        <taxon>Lactucinae</taxon>
        <taxon>Lactuca</taxon>
    </lineage>
</organism>
<evidence type="ECO:0000313" key="2">
    <source>
        <dbReference type="Proteomes" id="UP001157418"/>
    </source>
</evidence>